<organism evidence="2 3">
    <name type="scientific">Nocardioides luteus</name>
    <dbReference type="NCBI Taxonomy" id="1844"/>
    <lineage>
        <taxon>Bacteria</taxon>
        <taxon>Bacillati</taxon>
        <taxon>Actinomycetota</taxon>
        <taxon>Actinomycetes</taxon>
        <taxon>Propionibacteriales</taxon>
        <taxon>Nocardioidaceae</taxon>
        <taxon>Nocardioides</taxon>
    </lineage>
</organism>
<evidence type="ECO:0000313" key="2">
    <source>
        <dbReference type="EMBL" id="OIJ28500.1"/>
    </source>
</evidence>
<dbReference type="STRING" id="1844.UG56_001595"/>
<dbReference type="EMBL" id="JZDQ02000002">
    <property type="protein sequence ID" value="OIJ28500.1"/>
    <property type="molecule type" value="Genomic_DNA"/>
</dbReference>
<protein>
    <recommendedName>
        <fullName evidence="1">DUF1023 domain-containing protein</fullName>
    </recommendedName>
</protein>
<dbReference type="OrthoDB" id="3259161at2"/>
<sequence length="274" mass="29063">MTVVTPLRYGLNEADGTIGPRLLACDPPGGARVVEVFGDAATADHIAVVVPGNGHHLGNYFTSTEAHSPRSRGQLLLRTMQEIAPESRSAVVVWLGYHSPPEWYNAITNGPAYAGARDLAALTHYLPRAAHLTLIGHSYGSTVAGLALASARAEDCVALGSPGMGVVHRSELGSRTRLWAAYGENDRIRLVPQVRLGRLGLGRGPLHPELGATRFGTGDIPGHCGYYAEGSESLLNIARIALGRYEEVTTALVSTRRRSSLTTSARPTELEAAA</sequence>
<feature type="domain" description="DUF1023" evidence="1">
    <location>
        <begin position="26"/>
        <end position="194"/>
    </location>
</feature>
<dbReference type="Pfam" id="PF06259">
    <property type="entry name" value="Abhydrolase_8"/>
    <property type="match status" value="1"/>
</dbReference>
<accession>A0A1J4NAC3</accession>
<dbReference type="Gene3D" id="3.40.50.1820">
    <property type="entry name" value="alpha/beta hydrolase"/>
    <property type="match status" value="1"/>
</dbReference>
<dbReference type="AlphaFoldDB" id="A0A1J4NAC3"/>
<evidence type="ECO:0000259" key="1">
    <source>
        <dbReference type="Pfam" id="PF06259"/>
    </source>
</evidence>
<dbReference type="SUPFAM" id="SSF53474">
    <property type="entry name" value="alpha/beta-Hydrolases"/>
    <property type="match status" value="1"/>
</dbReference>
<name>A0A1J4NAC3_9ACTN</name>
<dbReference type="RefSeq" id="WP_045551682.1">
    <property type="nucleotide sequence ID" value="NZ_JZDQ02000002.1"/>
</dbReference>
<reference evidence="2" key="1">
    <citation type="submission" date="2016-10" db="EMBL/GenBank/DDBJ databases">
        <title>Draft Genome Sequence of Nocardioides luteus Strain BAFB, an Alkane-Degrading Bacterium Isolated from JP-7 Polluted Soil.</title>
        <authorList>
            <person name="Brown L."/>
            <person name="Ruiz O.N."/>
            <person name="Gunasekera T."/>
        </authorList>
    </citation>
    <scope>NUCLEOTIDE SEQUENCE [LARGE SCALE GENOMIC DNA]</scope>
    <source>
        <strain evidence="2">BAFB</strain>
    </source>
</reference>
<gene>
    <name evidence="2" type="ORF">UG56_001595</name>
</gene>
<proteinExistence type="predicted"/>
<comment type="caution">
    <text evidence="2">The sequence shown here is derived from an EMBL/GenBank/DDBJ whole genome shotgun (WGS) entry which is preliminary data.</text>
</comment>
<keyword evidence="3" id="KW-1185">Reference proteome</keyword>
<dbReference type="InterPro" id="IPR029058">
    <property type="entry name" value="AB_hydrolase_fold"/>
</dbReference>
<dbReference type="InterPro" id="IPR010427">
    <property type="entry name" value="DUF1023"/>
</dbReference>
<evidence type="ECO:0000313" key="3">
    <source>
        <dbReference type="Proteomes" id="UP000033772"/>
    </source>
</evidence>
<dbReference type="Proteomes" id="UP000033772">
    <property type="component" value="Unassembled WGS sequence"/>
</dbReference>